<evidence type="ECO:0000313" key="1">
    <source>
        <dbReference type="EMBL" id="JAE19517.1"/>
    </source>
</evidence>
<reference evidence="1" key="1">
    <citation type="submission" date="2014-09" db="EMBL/GenBank/DDBJ databases">
        <authorList>
            <person name="Magalhaes I.L.F."/>
            <person name="Oliveira U."/>
            <person name="Santos F.R."/>
            <person name="Vidigal T.H.D.A."/>
            <person name="Brescovit A.D."/>
            <person name="Santos A.J."/>
        </authorList>
    </citation>
    <scope>NUCLEOTIDE SEQUENCE</scope>
    <source>
        <tissue evidence="1">Shoot tissue taken approximately 20 cm above the soil surface</tissue>
    </source>
</reference>
<dbReference type="AlphaFoldDB" id="A0A0A9G4S5"/>
<name>A0A0A9G4S5_ARUDO</name>
<accession>A0A0A9G4S5</accession>
<proteinExistence type="predicted"/>
<sequence>MFDRMAAPVHTPMLNSKHNNLRFLVIFR</sequence>
<dbReference type="EMBL" id="GBRH01178379">
    <property type="protein sequence ID" value="JAE19517.1"/>
    <property type="molecule type" value="Transcribed_RNA"/>
</dbReference>
<protein>
    <submittedName>
        <fullName evidence="1">Uncharacterized protein</fullName>
    </submittedName>
</protein>
<reference evidence="1" key="2">
    <citation type="journal article" date="2015" name="Data Brief">
        <title>Shoot transcriptome of the giant reed, Arundo donax.</title>
        <authorList>
            <person name="Barrero R.A."/>
            <person name="Guerrero F.D."/>
            <person name="Moolhuijzen P."/>
            <person name="Goolsby J.A."/>
            <person name="Tidwell J."/>
            <person name="Bellgard S.E."/>
            <person name="Bellgard M.I."/>
        </authorList>
    </citation>
    <scope>NUCLEOTIDE SEQUENCE</scope>
    <source>
        <tissue evidence="1">Shoot tissue taken approximately 20 cm above the soil surface</tissue>
    </source>
</reference>
<organism evidence="1">
    <name type="scientific">Arundo donax</name>
    <name type="common">Giant reed</name>
    <name type="synonym">Donax arundinaceus</name>
    <dbReference type="NCBI Taxonomy" id="35708"/>
    <lineage>
        <taxon>Eukaryota</taxon>
        <taxon>Viridiplantae</taxon>
        <taxon>Streptophyta</taxon>
        <taxon>Embryophyta</taxon>
        <taxon>Tracheophyta</taxon>
        <taxon>Spermatophyta</taxon>
        <taxon>Magnoliopsida</taxon>
        <taxon>Liliopsida</taxon>
        <taxon>Poales</taxon>
        <taxon>Poaceae</taxon>
        <taxon>PACMAD clade</taxon>
        <taxon>Arundinoideae</taxon>
        <taxon>Arundineae</taxon>
        <taxon>Arundo</taxon>
    </lineage>
</organism>